<protein>
    <submittedName>
        <fullName evidence="1">Uncharacterized protein</fullName>
    </submittedName>
</protein>
<sequence length="404" mass="46229">MADKELIKKTFEEGRGVFRLMPTFVPRRFGKAGHRLKLHPDDYYALGIERGSIKERWFSSTIAANNGPLAAPDEGMSYVAVSPDSDEKFTLKEAIDLLGEEVVGKKLMEEYGGWPMYSKFFDFENPLFHHVHLTFEDAARVGKLGKPESYYFPRQLNNYPGENNATYFGFDPDTKPEDVKERLRNYNSADTRITELSRAYRVELGTGWYTPAGVIHAPASWLTYEPQWNSDVNSVEENVVSGEIYPREMLVEECPEDKKDDIDYIFGLLDWEKNTDPHYRKTYFRPPVVDKETDQYVEKWVSYANDYFCAKELTVYPGQKVTIKDPAAYGCIFVQGHGTFGCFDAETATMLRFGQQSADEYFVSENAAKAGIVIENKSKYEPIVILKHFGPNNPDMPKSVPEED</sequence>
<comment type="caution">
    <text evidence="1">The sequence shown here is derived from an EMBL/GenBank/DDBJ whole genome shotgun (WGS) entry which is preliminary data.</text>
</comment>
<reference evidence="1 2" key="1">
    <citation type="submission" date="2021-11" db="EMBL/GenBank/DDBJ databases">
        <title>Lacrimispora sp. nov. NSJ-141 isolated from human feces.</title>
        <authorList>
            <person name="Abdugheni R."/>
        </authorList>
    </citation>
    <scope>NUCLEOTIDE SEQUENCE [LARGE SCALE GENOMIC DNA]</scope>
    <source>
        <strain evidence="1 2">NSJ-141</strain>
    </source>
</reference>
<dbReference type="RefSeq" id="WP_231061885.1">
    <property type="nucleotide sequence ID" value="NZ_JAJNOR010000002.1"/>
</dbReference>
<dbReference type="InterPro" id="IPR014710">
    <property type="entry name" value="RmlC-like_jellyroll"/>
</dbReference>
<dbReference type="Gene3D" id="2.60.120.10">
    <property type="entry name" value="Jelly Rolls"/>
    <property type="match status" value="1"/>
</dbReference>
<organism evidence="1 2">
    <name type="scientific">Lientehia hominis</name>
    <dbReference type="NCBI Taxonomy" id="2897778"/>
    <lineage>
        <taxon>Bacteria</taxon>
        <taxon>Bacillati</taxon>
        <taxon>Bacillota</taxon>
        <taxon>Clostridia</taxon>
        <taxon>Lachnospirales</taxon>
        <taxon>Lachnospiraceae</taxon>
        <taxon>Lientehia</taxon>
    </lineage>
</organism>
<keyword evidence="2" id="KW-1185">Reference proteome</keyword>
<dbReference type="Proteomes" id="UP001299265">
    <property type="component" value="Unassembled WGS sequence"/>
</dbReference>
<accession>A0AAP2RIA6</accession>
<dbReference type="EMBL" id="JAJNOR010000002">
    <property type="protein sequence ID" value="MCD2491959.1"/>
    <property type="molecule type" value="Genomic_DNA"/>
</dbReference>
<dbReference type="AlphaFoldDB" id="A0AAP2RIA6"/>
<evidence type="ECO:0000313" key="2">
    <source>
        <dbReference type="Proteomes" id="UP001299265"/>
    </source>
</evidence>
<name>A0AAP2RIA6_9FIRM</name>
<dbReference type="SUPFAM" id="SSF51182">
    <property type="entry name" value="RmlC-like cupins"/>
    <property type="match status" value="1"/>
</dbReference>
<gene>
    <name evidence="1" type="ORF">LQE92_04885</name>
</gene>
<evidence type="ECO:0000313" key="1">
    <source>
        <dbReference type="EMBL" id="MCD2491959.1"/>
    </source>
</evidence>
<proteinExistence type="predicted"/>
<dbReference type="InterPro" id="IPR011051">
    <property type="entry name" value="RmlC_Cupin_sf"/>
</dbReference>